<proteinExistence type="predicted"/>
<dbReference type="RefSeq" id="WP_248343088.1">
    <property type="nucleotide sequence ID" value="NZ_AP025592.1"/>
</dbReference>
<reference evidence="5" key="1">
    <citation type="journal article" date="2022" name="Int. J. Syst. Evol. Microbiol.">
        <title>Anaeromyxobacter oryzae sp. nov., Anaeromyxobacter diazotrophicus sp. nov. and Anaeromyxobacter paludicola sp. nov., isolated from paddy soils.</title>
        <authorList>
            <person name="Itoh H."/>
            <person name="Xu Z."/>
            <person name="Mise K."/>
            <person name="Masuda Y."/>
            <person name="Ushijima N."/>
            <person name="Hayakawa C."/>
            <person name="Shiratori Y."/>
            <person name="Senoo K."/>
        </authorList>
    </citation>
    <scope>NUCLEOTIDE SEQUENCE [LARGE SCALE GENOMIC DNA]</scope>
    <source>
        <strain evidence="5">Red630</strain>
    </source>
</reference>
<evidence type="ECO:0000256" key="2">
    <source>
        <dbReference type="SAM" id="MobiDB-lite"/>
    </source>
</evidence>
<dbReference type="InterPro" id="IPR050789">
    <property type="entry name" value="Diverse_Enzym_Activities"/>
</dbReference>
<accession>A0ABM7XFG1</accession>
<dbReference type="EMBL" id="AP025592">
    <property type="protein sequence ID" value="BDG10583.1"/>
    <property type="molecule type" value="Genomic_DNA"/>
</dbReference>
<dbReference type="SUPFAM" id="SSF56601">
    <property type="entry name" value="beta-lactamase/transpeptidase-like"/>
    <property type="match status" value="1"/>
</dbReference>
<dbReference type="PANTHER" id="PTHR43283:SF11">
    <property type="entry name" value="BETA-LACTAMASE-RELATED DOMAIN-CONTAINING PROTEIN"/>
    <property type="match status" value="1"/>
</dbReference>
<feature type="region of interest" description="Disordered" evidence="2">
    <location>
        <begin position="282"/>
        <end position="302"/>
    </location>
</feature>
<sequence>MTAPRLPEVSGALAAGQREGLAPGIAAVVVRRGEVLHAEALGQARLVPTPRPLGDGDLFDLASLTKLYTATVAARLVAAGRLELDAPASRWLPGFGGDKAAITPRHLLAHASGLPAWRPYWEALQAGANVEALLAAEPLEAPPGARAVYSDLGFLALQLVLERAGGAPLDRLVADEVAAPLGLRDTSFLPAADPAAQARRATRSFAATRLAPSRGRVLEGEVDDDNAWALGGVAGHAGLFAGAAEVAAFGEAWRAALDGDGRLLPPELARVFARRDAAPGSARALGWDTPSGPETTLGRRLGRGPRGAVGHLGWTGTSLWLDLDAGLACALLTNHCHPGGAERARIHALRRAFHDAVGAALQLG</sequence>
<evidence type="ECO:0000313" key="5">
    <source>
        <dbReference type="Proteomes" id="UP001162734"/>
    </source>
</evidence>
<evidence type="ECO:0000313" key="4">
    <source>
        <dbReference type="EMBL" id="BDG10583.1"/>
    </source>
</evidence>
<organism evidence="4 5">
    <name type="scientific">Anaeromyxobacter paludicola</name>
    <dbReference type="NCBI Taxonomy" id="2918171"/>
    <lineage>
        <taxon>Bacteria</taxon>
        <taxon>Pseudomonadati</taxon>
        <taxon>Myxococcota</taxon>
        <taxon>Myxococcia</taxon>
        <taxon>Myxococcales</taxon>
        <taxon>Cystobacterineae</taxon>
        <taxon>Anaeromyxobacteraceae</taxon>
        <taxon>Anaeromyxobacter</taxon>
    </lineage>
</organism>
<dbReference type="Pfam" id="PF00144">
    <property type="entry name" value="Beta-lactamase"/>
    <property type="match status" value="1"/>
</dbReference>
<feature type="domain" description="Beta-lactamase-related" evidence="3">
    <location>
        <begin position="17"/>
        <end position="348"/>
    </location>
</feature>
<gene>
    <name evidence="4" type="ORF">AMPC_36960</name>
</gene>
<name>A0ABM7XFG1_9BACT</name>
<keyword evidence="5" id="KW-1185">Reference proteome</keyword>
<protein>
    <submittedName>
        <fullName evidence="4">Esterase</fullName>
    </submittedName>
</protein>
<dbReference type="Gene3D" id="3.40.710.10">
    <property type="entry name" value="DD-peptidase/beta-lactamase superfamily"/>
    <property type="match status" value="1"/>
</dbReference>
<evidence type="ECO:0000256" key="1">
    <source>
        <dbReference type="ARBA" id="ARBA00022801"/>
    </source>
</evidence>
<evidence type="ECO:0000259" key="3">
    <source>
        <dbReference type="Pfam" id="PF00144"/>
    </source>
</evidence>
<dbReference type="InterPro" id="IPR012338">
    <property type="entry name" value="Beta-lactam/transpept-like"/>
</dbReference>
<dbReference type="PANTHER" id="PTHR43283">
    <property type="entry name" value="BETA-LACTAMASE-RELATED"/>
    <property type="match status" value="1"/>
</dbReference>
<dbReference type="Proteomes" id="UP001162734">
    <property type="component" value="Chromosome"/>
</dbReference>
<keyword evidence="1" id="KW-0378">Hydrolase</keyword>
<dbReference type="InterPro" id="IPR001466">
    <property type="entry name" value="Beta-lactam-related"/>
</dbReference>